<evidence type="ECO:0000256" key="4">
    <source>
        <dbReference type="ARBA" id="ARBA00023157"/>
    </source>
</evidence>
<keyword evidence="8" id="KW-1185">Reference proteome</keyword>
<evidence type="ECO:0000256" key="2">
    <source>
        <dbReference type="ARBA" id="ARBA00022729"/>
    </source>
</evidence>
<feature type="chain" id="PRO_5044924737" description="Vitamin B12-binding protein" evidence="5">
    <location>
        <begin position="22"/>
        <end position="277"/>
    </location>
</feature>
<reference evidence="8" key="1">
    <citation type="submission" date="2023-07" db="EMBL/GenBank/DDBJ databases">
        <title>Molecular identification of indigenous halophilic bacteria isolated from red sea cost, biodegradation of synthetic dyes and assessment of degraded metabolite toxicity.</title>
        <authorList>
            <person name="Chaieb K."/>
            <person name="Altayb H.N."/>
        </authorList>
    </citation>
    <scope>NUCLEOTIDE SEQUENCE [LARGE SCALE GENOMIC DNA]</scope>
    <source>
        <strain evidence="8">K20</strain>
    </source>
</reference>
<proteinExistence type="inferred from homology"/>
<feature type="domain" description="Fe/B12 periplasmic-binding" evidence="6">
    <location>
        <begin position="27"/>
        <end position="274"/>
    </location>
</feature>
<dbReference type="Proteomes" id="UP001199044">
    <property type="component" value="Unassembled WGS sequence"/>
</dbReference>
<feature type="site" description="Important for BtuC binding" evidence="5">
    <location>
        <position position="206"/>
    </location>
</feature>
<dbReference type="PROSITE" id="PS50983">
    <property type="entry name" value="FE_B12_PBP"/>
    <property type="match status" value="1"/>
</dbReference>
<comment type="subcellular location">
    <subcellularLocation>
        <location evidence="5">Periplasm</location>
    </subcellularLocation>
</comment>
<accession>A0ABS7YL40</accession>
<feature type="binding site" evidence="5">
    <location>
        <position position="54"/>
    </location>
    <ligand>
        <name>cyanocob(III)alamin</name>
        <dbReference type="ChEBI" id="CHEBI:17439"/>
    </ligand>
</feature>
<dbReference type="CDD" id="cd01144">
    <property type="entry name" value="BtuF"/>
    <property type="match status" value="1"/>
</dbReference>
<evidence type="ECO:0000313" key="8">
    <source>
        <dbReference type="Proteomes" id="UP001199044"/>
    </source>
</evidence>
<dbReference type="InterPro" id="IPR054828">
    <property type="entry name" value="Vit_B12_bind_prot"/>
</dbReference>
<comment type="similarity">
    <text evidence="5">Belongs to the BtuF family.</text>
</comment>
<feature type="signal peptide" evidence="5">
    <location>
        <begin position="1"/>
        <end position="21"/>
    </location>
</feature>
<dbReference type="InterPro" id="IPR023544">
    <property type="entry name" value="ABC_transptr_vit_B12-bd"/>
</dbReference>
<comment type="caution">
    <text evidence="7">The sequence shown here is derived from an EMBL/GenBank/DDBJ whole genome shotgun (WGS) entry which is preliminary data.</text>
</comment>
<comment type="function">
    <text evidence="5">Part of the ABC transporter complex BtuCDF involved in vitamin B12 import. Binds vitamin B12 and delivers it to the periplasmic surface of BtuC.</text>
</comment>
<name>A0ABS7YL40_9VIBR</name>
<keyword evidence="2 5" id="KW-0732">Signal</keyword>
<dbReference type="Pfam" id="PF01497">
    <property type="entry name" value="Peripla_BP_2"/>
    <property type="match status" value="1"/>
</dbReference>
<evidence type="ECO:0000256" key="3">
    <source>
        <dbReference type="ARBA" id="ARBA00022764"/>
    </source>
</evidence>
<dbReference type="HAMAP" id="MF_01000">
    <property type="entry name" value="BtuF"/>
    <property type="match status" value="1"/>
</dbReference>
<dbReference type="InterPro" id="IPR002491">
    <property type="entry name" value="ABC_transptr_periplasmic_BD"/>
</dbReference>
<protein>
    <recommendedName>
        <fullName evidence="5">Vitamin B12-binding protein</fullName>
    </recommendedName>
</protein>
<dbReference type="NCBIfam" id="NF038402">
    <property type="entry name" value="TroA_like"/>
    <property type="match status" value="1"/>
</dbReference>
<dbReference type="PANTHER" id="PTHR30535:SF34">
    <property type="entry name" value="MOLYBDATE-BINDING PROTEIN MOLA"/>
    <property type="match status" value="1"/>
</dbReference>
<dbReference type="Gene3D" id="3.40.50.1980">
    <property type="entry name" value="Nitrogenase molybdenum iron protein domain"/>
    <property type="match status" value="2"/>
</dbReference>
<dbReference type="EMBL" id="JAIWIU010000057">
    <property type="protein sequence ID" value="MCA2016388.1"/>
    <property type="molecule type" value="Genomic_DNA"/>
</dbReference>
<dbReference type="NCBIfam" id="NF002894">
    <property type="entry name" value="PRK03379.1"/>
    <property type="match status" value="1"/>
</dbReference>
<evidence type="ECO:0000256" key="5">
    <source>
        <dbReference type="HAMAP-Rule" id="MF_01000"/>
    </source>
</evidence>
<gene>
    <name evidence="5 7" type="primary">btuF</name>
    <name evidence="7" type="ORF">LDJ79_09720</name>
</gene>
<comment type="subunit">
    <text evidence="5">The complex is composed of two ATP-binding proteins (BtuD), two transmembrane proteins (BtuC) and a solute-binding protein (BtuF).</text>
</comment>
<sequence precursor="true">MPVARLFSVILLLLASFFSQAQNPIHRIVSLSPHATELAYAAGLGDKLVAVSDYSDYPPEAQKLEKVASYKGINVDRIVALEPDLIITWPAGNPVRELEKLKQMGFKLYASHVQTLADIATNIDQLSQFADDPNIGHHAAQTFRDQLSALHTQYGHGKPVPYFYQLSQKPIITVAQDSWPSEVFSFCGGKNVFVKSPSPYPQVGMEQVILAKPQVIFTSEHAMSDGSMWNDWHNELPAVAKHQVWKLHSDWLNRPTPRTVRAIKEVCDYFAKARAQK</sequence>
<keyword evidence="1 5" id="KW-0813">Transport</keyword>
<comment type="caution">
    <text evidence="5">Lacks conserved residue(s) required for the propagation of feature annotation.</text>
</comment>
<keyword evidence="4" id="KW-1015">Disulfide bond</keyword>
<evidence type="ECO:0000313" key="7">
    <source>
        <dbReference type="EMBL" id="MCA2016388.1"/>
    </source>
</evidence>
<keyword evidence="3 5" id="KW-0574">Periplasm</keyword>
<dbReference type="SUPFAM" id="SSF53807">
    <property type="entry name" value="Helical backbone' metal receptor"/>
    <property type="match status" value="1"/>
</dbReference>
<evidence type="ECO:0000256" key="1">
    <source>
        <dbReference type="ARBA" id="ARBA00022448"/>
    </source>
</evidence>
<evidence type="ECO:0000259" key="6">
    <source>
        <dbReference type="PROSITE" id="PS50983"/>
    </source>
</evidence>
<dbReference type="RefSeq" id="WP_225250434.1">
    <property type="nucleotide sequence ID" value="NZ_JAIWIU010000057.1"/>
</dbReference>
<dbReference type="PANTHER" id="PTHR30535">
    <property type="entry name" value="VITAMIN B12-BINDING PROTEIN"/>
    <property type="match status" value="1"/>
</dbReference>
<dbReference type="InterPro" id="IPR050902">
    <property type="entry name" value="ABC_Transporter_SBP"/>
</dbReference>
<organism evidence="7 8">
    <name type="scientific">Vibrio tritonius</name>
    <dbReference type="NCBI Taxonomy" id="1435069"/>
    <lineage>
        <taxon>Bacteria</taxon>
        <taxon>Pseudomonadati</taxon>
        <taxon>Pseudomonadota</taxon>
        <taxon>Gammaproteobacteria</taxon>
        <taxon>Vibrionales</taxon>
        <taxon>Vibrionaceae</taxon>
        <taxon>Vibrio</taxon>
    </lineage>
</organism>